<reference evidence="1" key="1">
    <citation type="journal article" date="2019" name="Sci. Rep.">
        <title>Draft genome of Tanacetum cinerariifolium, the natural source of mosquito coil.</title>
        <authorList>
            <person name="Yamashiro T."/>
            <person name="Shiraishi A."/>
            <person name="Satake H."/>
            <person name="Nakayama K."/>
        </authorList>
    </citation>
    <scope>NUCLEOTIDE SEQUENCE</scope>
</reference>
<organism evidence="1">
    <name type="scientific">Tanacetum cinerariifolium</name>
    <name type="common">Dalmatian daisy</name>
    <name type="synonym">Chrysanthemum cinerariifolium</name>
    <dbReference type="NCBI Taxonomy" id="118510"/>
    <lineage>
        <taxon>Eukaryota</taxon>
        <taxon>Viridiplantae</taxon>
        <taxon>Streptophyta</taxon>
        <taxon>Embryophyta</taxon>
        <taxon>Tracheophyta</taxon>
        <taxon>Spermatophyta</taxon>
        <taxon>Magnoliopsida</taxon>
        <taxon>eudicotyledons</taxon>
        <taxon>Gunneridae</taxon>
        <taxon>Pentapetalae</taxon>
        <taxon>asterids</taxon>
        <taxon>campanulids</taxon>
        <taxon>Asterales</taxon>
        <taxon>Asteraceae</taxon>
        <taxon>Asteroideae</taxon>
        <taxon>Anthemideae</taxon>
        <taxon>Anthemidinae</taxon>
        <taxon>Tanacetum</taxon>
    </lineage>
</organism>
<proteinExistence type="predicted"/>
<protein>
    <submittedName>
        <fullName evidence="1">Uncharacterized protein</fullName>
    </submittedName>
</protein>
<name>A0A6L2LRH6_TANCI</name>
<sequence>MTPSLIIGARCYKLMVNTHQSTPEFSGHAFDAAVQRAVNALLLGLTAQITNELRQNGAGGNGDQPPTIRT</sequence>
<accession>A0A6L2LRH6</accession>
<comment type="caution">
    <text evidence="1">The sequence shown here is derived from an EMBL/GenBank/DDBJ whole genome shotgun (WGS) entry which is preliminary data.</text>
</comment>
<dbReference type="EMBL" id="BKCJ010005009">
    <property type="protein sequence ID" value="GEU64376.1"/>
    <property type="molecule type" value="Genomic_DNA"/>
</dbReference>
<dbReference type="AlphaFoldDB" id="A0A6L2LRH6"/>
<evidence type="ECO:0000313" key="1">
    <source>
        <dbReference type="EMBL" id="GEU64376.1"/>
    </source>
</evidence>
<gene>
    <name evidence="1" type="ORF">Tci_036354</name>
</gene>